<dbReference type="PROSITE" id="PS51186">
    <property type="entry name" value="GNAT"/>
    <property type="match status" value="1"/>
</dbReference>
<dbReference type="OrthoDB" id="299799at2157"/>
<dbReference type="EMBL" id="FOUJ01000004">
    <property type="protein sequence ID" value="SFM72378.1"/>
    <property type="molecule type" value="Genomic_DNA"/>
</dbReference>
<name>A0A1I4T6H4_9EURY</name>
<dbReference type="AlphaFoldDB" id="A0A1I4T6H4"/>
<evidence type="ECO:0000313" key="3">
    <source>
        <dbReference type="Proteomes" id="UP000198535"/>
    </source>
</evidence>
<dbReference type="STRING" id="487685.SAMN04488696_2222"/>
<keyword evidence="3" id="KW-1185">Reference proteome</keyword>
<dbReference type="Pfam" id="PF00583">
    <property type="entry name" value="Acetyltransf_1"/>
    <property type="match status" value="1"/>
</dbReference>
<dbReference type="GO" id="GO:0016747">
    <property type="term" value="F:acyltransferase activity, transferring groups other than amino-acyl groups"/>
    <property type="evidence" value="ECO:0007669"/>
    <property type="project" value="InterPro"/>
</dbReference>
<keyword evidence="2" id="KW-0687">Ribonucleoprotein</keyword>
<protein>
    <submittedName>
        <fullName evidence="2">Ribosomal protein S18 acetylase RimI</fullName>
    </submittedName>
</protein>
<dbReference type="InterPro" id="IPR000182">
    <property type="entry name" value="GNAT_dom"/>
</dbReference>
<dbReference type="CDD" id="cd04301">
    <property type="entry name" value="NAT_SF"/>
    <property type="match status" value="1"/>
</dbReference>
<dbReference type="PANTHER" id="PTHR43072:SF60">
    <property type="entry name" value="L-2,4-DIAMINOBUTYRIC ACID ACETYLTRANSFERASE"/>
    <property type="match status" value="1"/>
</dbReference>
<evidence type="ECO:0000259" key="1">
    <source>
        <dbReference type="PROSITE" id="PS51186"/>
    </source>
</evidence>
<organism evidence="2 3">
    <name type="scientific">Methanolobus profundi</name>
    <dbReference type="NCBI Taxonomy" id="487685"/>
    <lineage>
        <taxon>Archaea</taxon>
        <taxon>Methanobacteriati</taxon>
        <taxon>Methanobacteriota</taxon>
        <taxon>Stenosarchaea group</taxon>
        <taxon>Methanomicrobia</taxon>
        <taxon>Methanosarcinales</taxon>
        <taxon>Methanosarcinaceae</taxon>
        <taxon>Methanolobus</taxon>
    </lineage>
</organism>
<dbReference type="RefSeq" id="WP_091936860.1">
    <property type="nucleotide sequence ID" value="NZ_FOUJ01000004.1"/>
</dbReference>
<dbReference type="Gene3D" id="3.40.630.30">
    <property type="match status" value="2"/>
</dbReference>
<dbReference type="PANTHER" id="PTHR43072">
    <property type="entry name" value="N-ACETYLTRANSFERASE"/>
    <property type="match status" value="1"/>
</dbReference>
<sequence length="353" mass="40732">MTLLRPFVEEDNSDLLEIERSCPQGNEKIAEAMDKSPNAVARYDMYDNWKVFVAVEDNQTAGWVGWTLKEDPAGKKYGYLTEVIVHPRFQRHGIATELVKKVESDLRENGASYVYCYIFEENTASNAVFSEAGYQKMGITQLQASSVYKKADIAPEFQVRTAEKSEIPQIVELINSYNKDRAHFVPFTLESFMYHLEKIPDYDQDNLWVALSDGKIVACTGLWDLSVIAKVYYAREPASMRILGSVMNFIDHFTRMPKIPAENELFEIYYLTDYAFTPNEDEAMLNLLKRLNNFVLEENRYYLTSLITPDDPLVPVFKKCKPLVENWNIYAKSLDDGTVDLEPLYLDIRDFVM</sequence>
<evidence type="ECO:0000313" key="2">
    <source>
        <dbReference type="EMBL" id="SFM72378.1"/>
    </source>
</evidence>
<dbReference type="InterPro" id="IPR016181">
    <property type="entry name" value="Acyl_CoA_acyltransferase"/>
</dbReference>
<feature type="domain" description="N-acetyltransferase" evidence="1">
    <location>
        <begin position="2"/>
        <end position="154"/>
    </location>
</feature>
<proteinExistence type="predicted"/>
<dbReference type="GO" id="GO:0005840">
    <property type="term" value="C:ribosome"/>
    <property type="evidence" value="ECO:0007669"/>
    <property type="project" value="UniProtKB-KW"/>
</dbReference>
<gene>
    <name evidence="2" type="ORF">SAMN04488696_2222</name>
</gene>
<dbReference type="SUPFAM" id="SSF55729">
    <property type="entry name" value="Acyl-CoA N-acyltransferases (Nat)"/>
    <property type="match status" value="2"/>
</dbReference>
<reference evidence="3" key="1">
    <citation type="submission" date="2016-10" db="EMBL/GenBank/DDBJ databases">
        <authorList>
            <person name="Varghese N."/>
            <person name="Submissions S."/>
        </authorList>
    </citation>
    <scope>NUCLEOTIDE SEQUENCE [LARGE SCALE GENOMIC DNA]</scope>
    <source>
        <strain evidence="3">Mob M</strain>
    </source>
</reference>
<dbReference type="Proteomes" id="UP000198535">
    <property type="component" value="Unassembled WGS sequence"/>
</dbReference>
<accession>A0A1I4T6H4</accession>
<keyword evidence="2" id="KW-0689">Ribosomal protein</keyword>